<dbReference type="Proteomes" id="UP001151518">
    <property type="component" value="Unassembled WGS sequence"/>
</dbReference>
<keyword evidence="7 9" id="KW-0560">Oxidoreductase</keyword>
<dbReference type="GO" id="GO:0009083">
    <property type="term" value="P:branched-chain amino acid catabolic process"/>
    <property type="evidence" value="ECO:0007669"/>
    <property type="project" value="TreeGrafter"/>
</dbReference>
<protein>
    <recommendedName>
        <fullName evidence="9">2-oxoisovalerate dehydrogenase subunit alpha</fullName>
        <ecNumber evidence="9">1.2.4.4</ecNumber>
    </recommendedName>
    <alternativeName>
        <fullName evidence="9">Branched-chain alpha-keto acid dehydrogenase E1 component alpha chain</fullName>
    </alternativeName>
</protein>
<dbReference type="SUPFAM" id="SSF52518">
    <property type="entry name" value="Thiamin diphosphate-binding fold (THDP-binding)"/>
    <property type="match status" value="1"/>
</dbReference>
<gene>
    <name evidence="11" type="ORF">GGI25_003933</name>
</gene>
<dbReference type="AlphaFoldDB" id="A0A9W8G7L8"/>
<evidence type="ECO:0000259" key="10">
    <source>
        <dbReference type="Pfam" id="PF00676"/>
    </source>
</evidence>
<keyword evidence="4" id="KW-0479">Metal-binding</keyword>
<comment type="caution">
    <text evidence="11">The sequence shown here is derived from an EMBL/GenBank/DDBJ whole genome shotgun (WGS) entry which is preliminary data.</text>
</comment>
<evidence type="ECO:0000256" key="9">
    <source>
        <dbReference type="RuleBase" id="RU365014"/>
    </source>
</evidence>
<evidence type="ECO:0000256" key="6">
    <source>
        <dbReference type="ARBA" id="ARBA00022958"/>
    </source>
</evidence>
<evidence type="ECO:0000256" key="2">
    <source>
        <dbReference type="ARBA" id="ARBA00004305"/>
    </source>
</evidence>
<dbReference type="FunFam" id="3.40.50.970:FF:000015">
    <property type="entry name" value="2-oxoisovalerate dehydrogenase subunit alpha"/>
    <property type="match status" value="1"/>
</dbReference>
<evidence type="ECO:0000256" key="1">
    <source>
        <dbReference type="ARBA" id="ARBA00001964"/>
    </source>
</evidence>
<dbReference type="PANTHER" id="PTHR43380:SF1">
    <property type="entry name" value="2-OXOISOVALERATE DEHYDROGENASE SUBUNIT ALPHA, MITOCHONDRIAL"/>
    <property type="match status" value="1"/>
</dbReference>
<keyword evidence="6" id="KW-0630">Potassium</keyword>
<dbReference type="InterPro" id="IPR001017">
    <property type="entry name" value="DH_E1"/>
</dbReference>
<dbReference type="EMBL" id="JANBTW010000047">
    <property type="protein sequence ID" value="KAJ2675516.1"/>
    <property type="molecule type" value="Genomic_DNA"/>
</dbReference>
<proteinExistence type="inferred from homology"/>
<dbReference type="EC" id="1.2.4.4" evidence="9"/>
<evidence type="ECO:0000256" key="5">
    <source>
        <dbReference type="ARBA" id="ARBA00022946"/>
    </source>
</evidence>
<dbReference type="Pfam" id="PF00676">
    <property type="entry name" value="E1_dh"/>
    <property type="match status" value="1"/>
</dbReference>
<comment type="cofactor">
    <cofactor evidence="1 9">
        <name>thiamine diphosphate</name>
        <dbReference type="ChEBI" id="CHEBI:58937"/>
    </cofactor>
</comment>
<reference evidence="11" key="1">
    <citation type="submission" date="2022-07" db="EMBL/GenBank/DDBJ databases">
        <title>Phylogenomic reconstructions and comparative analyses of Kickxellomycotina fungi.</title>
        <authorList>
            <person name="Reynolds N.K."/>
            <person name="Stajich J.E."/>
            <person name="Barry K."/>
            <person name="Grigoriev I.V."/>
            <person name="Crous P."/>
            <person name="Smith M.E."/>
        </authorList>
    </citation>
    <scope>NUCLEOTIDE SEQUENCE</scope>
    <source>
        <strain evidence="11">NRRL 3115</strain>
    </source>
</reference>
<comment type="function">
    <text evidence="9">The branched-chain alpha-keto dehydrogenase complex catalyzes the overall conversion of alpha-keto acids to acyl-CoA and CO(2). It contains multiple copies of three enzymatic components: branched-chain alpha-keto acid decarboxylase (E1), lipoamide acyltransferase (E2) and lipoamide dehydrogenase (E3).</text>
</comment>
<dbReference type="GO" id="GO:0005759">
    <property type="term" value="C:mitochondrial matrix"/>
    <property type="evidence" value="ECO:0007669"/>
    <property type="project" value="UniProtKB-SubCell"/>
</dbReference>
<accession>A0A9W8G7L8</accession>
<dbReference type="GO" id="GO:0003863">
    <property type="term" value="F:branched-chain 2-oxo acid dehydrogenase activity"/>
    <property type="evidence" value="ECO:0007669"/>
    <property type="project" value="UniProtKB-EC"/>
</dbReference>
<evidence type="ECO:0000256" key="4">
    <source>
        <dbReference type="ARBA" id="ARBA00022723"/>
    </source>
</evidence>
<comment type="subcellular location">
    <subcellularLocation>
        <location evidence="2">Mitochondrion matrix</location>
    </subcellularLocation>
</comment>
<dbReference type="OrthoDB" id="3845at2759"/>
<dbReference type="CDD" id="cd02000">
    <property type="entry name" value="TPP_E1_PDC_ADC_BCADC"/>
    <property type="match status" value="1"/>
</dbReference>
<comment type="catalytic activity">
    <reaction evidence="9">
        <text>N(6)-[(R)-lipoyl]-L-lysyl-[protein] + 3-methyl-2-oxobutanoate + H(+) = N(6)-[(R)-S(8)-2-methylpropanoyldihydrolipoyl]-L-lysyl-[protein] + CO2</text>
        <dbReference type="Rhea" id="RHEA:13457"/>
        <dbReference type="Rhea" id="RHEA-COMP:10474"/>
        <dbReference type="Rhea" id="RHEA-COMP:10497"/>
        <dbReference type="ChEBI" id="CHEBI:11851"/>
        <dbReference type="ChEBI" id="CHEBI:15378"/>
        <dbReference type="ChEBI" id="CHEBI:16526"/>
        <dbReference type="ChEBI" id="CHEBI:83099"/>
        <dbReference type="ChEBI" id="CHEBI:83142"/>
        <dbReference type="EC" id="1.2.4.4"/>
    </reaction>
</comment>
<evidence type="ECO:0000256" key="8">
    <source>
        <dbReference type="ARBA" id="ARBA00023128"/>
    </source>
</evidence>
<dbReference type="GO" id="GO:0046872">
    <property type="term" value="F:metal ion binding"/>
    <property type="evidence" value="ECO:0007669"/>
    <property type="project" value="UniProtKB-KW"/>
</dbReference>
<name>A0A9W8G7L8_9FUNG</name>
<dbReference type="Gene3D" id="3.40.50.970">
    <property type="match status" value="1"/>
</dbReference>
<organism evidence="11 12">
    <name type="scientific">Coemansia spiralis</name>
    <dbReference type="NCBI Taxonomy" id="417178"/>
    <lineage>
        <taxon>Eukaryota</taxon>
        <taxon>Fungi</taxon>
        <taxon>Fungi incertae sedis</taxon>
        <taxon>Zoopagomycota</taxon>
        <taxon>Kickxellomycotina</taxon>
        <taxon>Kickxellomycetes</taxon>
        <taxon>Kickxellales</taxon>
        <taxon>Kickxellaceae</taxon>
        <taxon>Coemansia</taxon>
    </lineage>
</organism>
<evidence type="ECO:0000256" key="3">
    <source>
        <dbReference type="ARBA" id="ARBA00008646"/>
    </source>
</evidence>
<evidence type="ECO:0000256" key="7">
    <source>
        <dbReference type="ARBA" id="ARBA00023002"/>
    </source>
</evidence>
<dbReference type="InterPro" id="IPR029061">
    <property type="entry name" value="THDP-binding"/>
</dbReference>
<keyword evidence="9" id="KW-0786">Thiamine pyrophosphate</keyword>
<sequence length="464" mass="51863">MASVFRLLRTLQSNNGLLCKASSQPAFSRLPQQMGRHHGSAPLTRYRCAYTRAVPLASAAFSTSSHPMRKKVMFPGSLNSEYTHELSFASSVESIPTYQVMDTDGKVLDPANEPQVSEEEAKTMYRNMLTLNAMDQILYESQRQGRISFYMTSFGEEALIGSAAALDPKDLVFGQYREAGVLLQRGFTIEQFMNQCYSNEKDLGKGRQMPVHYGTKELHFQTISSPLATQIPQAAGAAYAMRREGSKLCTICYFGEGAASEGDFHAGLNMAATLGCPVIFYCRNNGYAISTPSIEQYRGDGIASRGIGYGIDTIRVDGNDIWAIYAATKAARTIAVEQNKPVLIEAMTYRVSHHSTSDDSSAYRSKKEVEDWSKRDNPISRMRAWLENKGWWVKGEDAEITKSAKAKVLEAFAAAEQLKKPAIRHMFEDVYSELTPELVREKEEIEALIKKYPDYYQVNDYAKS</sequence>
<dbReference type="InterPro" id="IPR050771">
    <property type="entry name" value="Alpha-ketoacid_DH_E1_comp"/>
</dbReference>
<evidence type="ECO:0000313" key="11">
    <source>
        <dbReference type="EMBL" id="KAJ2675516.1"/>
    </source>
</evidence>
<keyword evidence="5" id="KW-0809">Transit peptide</keyword>
<evidence type="ECO:0000313" key="12">
    <source>
        <dbReference type="Proteomes" id="UP001151518"/>
    </source>
</evidence>
<keyword evidence="8" id="KW-0496">Mitochondrion</keyword>
<dbReference type="PANTHER" id="PTHR43380">
    <property type="entry name" value="2-OXOISOVALERATE DEHYDROGENASE SUBUNIT ALPHA, MITOCHONDRIAL"/>
    <property type="match status" value="1"/>
</dbReference>
<feature type="domain" description="Dehydrogenase E1 component" evidence="10">
    <location>
        <begin position="126"/>
        <end position="423"/>
    </location>
</feature>
<comment type="similarity">
    <text evidence="3 9">Belongs to the BCKDHA family.</text>
</comment>